<keyword evidence="2" id="KW-0378">Hydrolase</keyword>
<name>A0ABU5TA47_9MICC</name>
<reference evidence="6 7" key="1">
    <citation type="submission" date="2023-12" db="EMBL/GenBank/DDBJ databases">
        <title>Sinomonas terricola sp. nov, isolated from litchi orchard soil in Guangdong, PR China.</title>
        <authorList>
            <person name="Jiaxin W."/>
            <person name="Yang Z."/>
            <person name="Honghui Z."/>
        </authorList>
    </citation>
    <scope>NUCLEOTIDE SEQUENCE [LARGE SCALE GENOMIC DNA]</scope>
    <source>
        <strain evidence="6 7">JGH33</strain>
    </source>
</reference>
<feature type="compositionally biased region" description="Low complexity" evidence="4">
    <location>
        <begin position="1722"/>
        <end position="1743"/>
    </location>
</feature>
<dbReference type="Pfam" id="PF17963">
    <property type="entry name" value="Big_9"/>
    <property type="match status" value="7"/>
</dbReference>
<dbReference type="InterPro" id="IPR036116">
    <property type="entry name" value="FN3_sf"/>
</dbReference>
<dbReference type="PANTHER" id="PTHR13817:SF73">
    <property type="entry name" value="FIBRONECTIN TYPE-III DOMAIN-CONTAINING PROTEIN"/>
    <property type="match status" value="1"/>
</dbReference>
<dbReference type="Gene3D" id="2.60.40.10">
    <property type="entry name" value="Immunoglobulins"/>
    <property type="match status" value="5"/>
</dbReference>
<proteinExistence type="predicted"/>
<evidence type="ECO:0000313" key="6">
    <source>
        <dbReference type="EMBL" id="MEA5456389.1"/>
    </source>
</evidence>
<keyword evidence="7" id="KW-1185">Reference proteome</keyword>
<evidence type="ECO:0000256" key="3">
    <source>
        <dbReference type="ARBA" id="ARBA00023326"/>
    </source>
</evidence>
<sequence length="2013" mass="208256">MWNLRALRARRRTMASVSTLAGISLAVSILAIHYDGLRSADLSLNDGGVWVTKQSDLLVGHLNFPSRVLDSSVRAKAPEYDILQQGNTVLVYDRANSTIQQLDPATVTLGGTAALSAGSSVAAGGGTVAVLDHGDLYAFPATGIEGIRLKGADPLAKLGDGAAVTVGLDGVIHAVSPADGQVLDFASDGQGYAQKASRKLGSLAADAKVSIAAVGPDSAVLDAGSGRLFLPGGRDVAVPDGTRGVLQQDSQAADRVLVATPTALVSQPLDGSAPKVTRAPKADDNSFPAAPVWLNGCSYAAWSGASAYVRDCGGTTESGVVANAPRNAKLVFRVNRDVVVLNDVQSGGVWLVSQKMLLVQNWNDVVPPPDIQDTQEEKSPDKQVTLPKRSDQNHPPVAVDEEYGVRAGRTALLPVTEDCSDPDGDVLSASLAGSPPAGFEIQPALNGAALQVAVPTSASGTVTFRYRVDDGRGGTAEAKVTLTVHPARENFPPELKHPQTIKVEVGASIQQDALRGWRDPDGDEMFLKSATTTSGDRVTYRSNGVIDFSAVSNQTGVKDVNLVVSDGMADGQGVVRVEVLPKGSLRPIANADHATTVASTPVTISPLLNDVSPSGAPLRLAKYDSVSGATITADFDAGTITFETATPGVYYMQYLVTDGPNSAVGLIRIDVLADGGNSRPVAVRAVAMLPVGRSTLVDVLANDSDPSGGILIVQSVEVPAGLGISAQVLENRVIRVTDSAGLTRPVLFHYTVSNGSQAATGDVLVLPVPLPAVLRPPVTVDTSATVRVGDVVNVDVLRNDYHPDGDSLTLLPDLVEPKPTPSEGVAFIAGDQVRFKAGNNPGTVHVTYEVGDSQGNRTAGYVTIQVVPRDDSHISAPRPQPITARVIAGTTVRIPVPLDGINPDGDSVELIGQRDAPKQGRVTVGDTWLNYEAYPNSSGRDTFTYVVRSRLGAEAVGTVTVGIAPPSFTIQAPYAVKDSVTVKPGRAVSVPVLSNDSDPNGDGIYLVPDGLTVPDHVKAEVVQDRVLVTAPTQPGAYTLRYTVSNTSGAKAVGDLVVNVSDNAPLQRPIARDDYVARTDVFGKTGVDVPVLENDEDPDGVASELKVSVNDPNASLGSGGVVHVNVADESQLILYTVTNLDGMTASAFIHVPGRNELLPQATVTNPLEVKSGDALTISLGDVVRVRDGHTPRVATADSVRSMHSNGASLLKDEHTFVYVSAPGYYGPDVVTAKVTDGTGPDDAKGVTATISIPILVKPAQNVSPTLFGTTVDVAPGEDEVQLNLTRLSRDPDPSLLGHLNYQIQGAVPKGFSGRIDGQTLFVKADSSTPRGTSADLTVQVSDGVAAPSTARFTLATIASSRPLAVANDYSVSDAKAGQKSVVDVLANDLNPFPETPLQLVGANVDSGQGTAAIEDGKLAITPSSDFVGTMVVSYRVQDATKAPEREVEGHVKLTVQGKPAAPATPSVSSIQDSTVVLSWAPPANNGSPITGYAVTSQNGYRKSCAATTCTLDGLTNDVEYTFTVTATNAVGVSDPSPASAPARPDARPDAPSAPALVFGDKKLTVSWPTPASHGSPVTSYTLEISPAPQYGAIQKTGVTGNSLVWDGLENGVSYQVRVQANNRAPEPSAWSPYSAAMIPAGVPDAPAQPTTTPSTPVGSQAQITVSWAPPGSANGDPVADYTLSVKRGGAVLNTLTVSGTSQNVTVDTSQTDYTFSVTARNKAGSSAPSADSAPRRAANAPGAPTSVMATEGDHSSQVSFTPGALNGSSSSEVNWKWRTSPGGLTGSFGSATSGTITGLTNGTTYTIQVWGESTVQGVSPGPAASSNPVNPYGAPIVRNLVGSGSDGTVAFTWAVDGNGRNVTSVQVSDSRGGGTSGGAGLTSYTVNGLGSRNTVNVTVTIRTDAADPSRASGSASGSATSNPWQTWLTRSGNVLTYHWKNVDPGSWNQVTMFRCYNVPRMQQQGTANIVATVPGSITAGSGQISITCPNANDTFSVEPWKYGPWLNVGDVQTG</sequence>
<keyword evidence="3" id="KW-0624">Polysaccharide degradation</keyword>
<dbReference type="Proteomes" id="UP001304769">
    <property type="component" value="Unassembled WGS sequence"/>
</dbReference>
<accession>A0ABU5TA47</accession>
<dbReference type="EMBL" id="JAYGGQ010000014">
    <property type="protein sequence ID" value="MEA5456389.1"/>
    <property type="molecule type" value="Genomic_DNA"/>
</dbReference>
<dbReference type="PANTHER" id="PTHR13817">
    <property type="entry name" value="TITIN"/>
    <property type="match status" value="1"/>
</dbReference>
<keyword evidence="1" id="KW-0677">Repeat</keyword>
<feature type="region of interest" description="Disordered" evidence="4">
    <location>
        <begin position="1530"/>
        <end position="1552"/>
    </location>
</feature>
<feature type="region of interest" description="Disordered" evidence="4">
    <location>
        <begin position="1719"/>
        <end position="1756"/>
    </location>
</feature>
<protein>
    <submittedName>
        <fullName evidence="6">Ig-like domain-containing protein</fullName>
    </submittedName>
</protein>
<evidence type="ECO:0000256" key="4">
    <source>
        <dbReference type="SAM" id="MobiDB-lite"/>
    </source>
</evidence>
<feature type="domain" description="Fibronectin type-III" evidence="5">
    <location>
        <begin position="1549"/>
        <end position="1640"/>
    </location>
</feature>
<evidence type="ECO:0000256" key="1">
    <source>
        <dbReference type="ARBA" id="ARBA00022737"/>
    </source>
</evidence>
<evidence type="ECO:0000259" key="5">
    <source>
        <dbReference type="PROSITE" id="PS50853"/>
    </source>
</evidence>
<feature type="domain" description="Fibronectin type-III" evidence="5">
    <location>
        <begin position="1460"/>
        <end position="1548"/>
    </location>
</feature>
<feature type="domain" description="Fibronectin type-III" evidence="5">
    <location>
        <begin position="1644"/>
        <end position="1739"/>
    </location>
</feature>
<dbReference type="SUPFAM" id="SSF49265">
    <property type="entry name" value="Fibronectin type III"/>
    <property type="match status" value="2"/>
</dbReference>
<dbReference type="Pfam" id="PF00041">
    <property type="entry name" value="fn3"/>
    <property type="match status" value="3"/>
</dbReference>
<keyword evidence="2" id="KW-0326">Glycosidase</keyword>
<feature type="region of interest" description="Disordered" evidence="4">
    <location>
        <begin position="367"/>
        <end position="398"/>
    </location>
</feature>
<keyword evidence="3" id="KW-0119">Carbohydrate metabolism</keyword>
<dbReference type="InterPro" id="IPR050964">
    <property type="entry name" value="Striated_Muscle_Regulatory"/>
</dbReference>
<evidence type="ECO:0000256" key="2">
    <source>
        <dbReference type="ARBA" id="ARBA00023295"/>
    </source>
</evidence>
<organism evidence="6 7">
    <name type="scientific">Sinomonas terricola</name>
    <dbReference type="NCBI Taxonomy" id="3110330"/>
    <lineage>
        <taxon>Bacteria</taxon>
        <taxon>Bacillati</taxon>
        <taxon>Actinomycetota</taxon>
        <taxon>Actinomycetes</taxon>
        <taxon>Micrococcales</taxon>
        <taxon>Micrococcaceae</taxon>
        <taxon>Sinomonas</taxon>
    </lineage>
</organism>
<dbReference type="InterPro" id="IPR013783">
    <property type="entry name" value="Ig-like_fold"/>
</dbReference>
<dbReference type="InterPro" id="IPR003961">
    <property type="entry name" value="FN3_dom"/>
</dbReference>
<comment type="caution">
    <text evidence="6">The sequence shown here is derived from an EMBL/GenBank/DDBJ whole genome shotgun (WGS) entry which is preliminary data.</text>
</comment>
<dbReference type="CDD" id="cd00063">
    <property type="entry name" value="FN3"/>
    <property type="match status" value="4"/>
</dbReference>
<dbReference type="Gene3D" id="2.60.40.2810">
    <property type="match status" value="1"/>
</dbReference>
<feature type="compositionally biased region" description="Low complexity" evidence="4">
    <location>
        <begin position="1532"/>
        <end position="1552"/>
    </location>
</feature>
<dbReference type="SMART" id="SM00060">
    <property type="entry name" value="FN3"/>
    <property type="match status" value="5"/>
</dbReference>
<dbReference type="RefSeq" id="WP_323280281.1">
    <property type="nucleotide sequence ID" value="NZ_JAYGGQ010000014.1"/>
</dbReference>
<dbReference type="PROSITE" id="PS50853">
    <property type="entry name" value="FN3"/>
    <property type="match status" value="3"/>
</dbReference>
<evidence type="ECO:0000313" key="7">
    <source>
        <dbReference type="Proteomes" id="UP001304769"/>
    </source>
</evidence>
<gene>
    <name evidence="6" type="ORF">SPF06_16770</name>
</gene>
<dbReference type="PRINTS" id="PR00014">
    <property type="entry name" value="FNTYPEIII"/>
</dbReference>